<feature type="region of interest" description="Disordered" evidence="3">
    <location>
        <begin position="1"/>
        <end position="52"/>
    </location>
</feature>
<dbReference type="PANTHER" id="PTHR37042:SF4">
    <property type="entry name" value="OUTER MEMBRANE PROTEIN RV1973"/>
    <property type="match status" value="1"/>
</dbReference>
<protein>
    <submittedName>
        <fullName evidence="5">Mce protein</fullName>
    </submittedName>
</protein>
<dbReference type="EMBL" id="MVIH01000002">
    <property type="protein sequence ID" value="ORB55832.1"/>
    <property type="molecule type" value="Genomic_DNA"/>
</dbReference>
<dbReference type="GO" id="GO:0016020">
    <property type="term" value="C:membrane"/>
    <property type="evidence" value="ECO:0007669"/>
    <property type="project" value="UniProtKB-SubCell"/>
</dbReference>
<evidence type="ECO:0000256" key="4">
    <source>
        <dbReference type="SAM" id="Phobius"/>
    </source>
</evidence>
<dbReference type="AlphaFoldDB" id="A0A1X0J228"/>
<organism evidence="5 6">
    <name type="scientific">Mycolicibacterium rhodesiae</name>
    <name type="common">Mycobacterium rhodesiae</name>
    <dbReference type="NCBI Taxonomy" id="36814"/>
    <lineage>
        <taxon>Bacteria</taxon>
        <taxon>Bacillati</taxon>
        <taxon>Actinomycetota</taxon>
        <taxon>Actinomycetes</taxon>
        <taxon>Mycobacteriales</taxon>
        <taxon>Mycobacteriaceae</taxon>
        <taxon>Mycolicibacterium</taxon>
    </lineage>
</organism>
<dbReference type="PANTHER" id="PTHR37042">
    <property type="entry name" value="OUTER MEMBRANE PROTEIN RV1973"/>
    <property type="match status" value="1"/>
</dbReference>
<sequence length="224" mass="24090">MEDQQPAAGDLTDAAPEATPEDEATEAEAESETETETETVEQAPAESPKRPNWLSRNKTALAVGVSAVVFVAGGAFAGAAVQPYLMDKATVDTKLAIARTAADAITTLWTYTPEDMDKLPDRSAKYLSGDFEDQYRKYVDAIVPTNKQAKVTNSTEVVGAAVESLTGSEATALVYTNTTSKSPLTKDIPATKYLSYRVQLTRDGSRWLVTKMTTVTSLDLTPKL</sequence>
<evidence type="ECO:0000256" key="3">
    <source>
        <dbReference type="SAM" id="MobiDB-lite"/>
    </source>
</evidence>
<name>A0A1X0J228_MYCRH</name>
<keyword evidence="4" id="KW-0812">Transmembrane</keyword>
<dbReference type="RefSeq" id="WP_083117531.1">
    <property type="nucleotide sequence ID" value="NZ_JACKUO010000022.1"/>
</dbReference>
<feature type="compositionally biased region" description="Acidic residues" evidence="3">
    <location>
        <begin position="19"/>
        <end position="39"/>
    </location>
</feature>
<reference evidence="5 6" key="1">
    <citation type="submission" date="2016-12" db="EMBL/GenBank/DDBJ databases">
        <title>The new phylogeny of genus Mycobacterium.</title>
        <authorList>
            <person name="Tortoli E."/>
            <person name="Trovato A."/>
            <person name="Cirillo D.M."/>
        </authorList>
    </citation>
    <scope>NUCLEOTIDE SEQUENCE [LARGE SCALE GENOMIC DNA]</scope>
    <source>
        <strain evidence="5 6">DSM 44223</strain>
    </source>
</reference>
<comment type="subcellular location">
    <subcellularLocation>
        <location evidence="1">Membrane</location>
    </subcellularLocation>
</comment>
<keyword evidence="2 4" id="KW-0472">Membrane</keyword>
<accession>A0A1X0J228</accession>
<gene>
    <name evidence="5" type="ORF">BST42_05340</name>
</gene>
<keyword evidence="4" id="KW-1133">Transmembrane helix</keyword>
<dbReference type="Proteomes" id="UP000192534">
    <property type="component" value="Unassembled WGS sequence"/>
</dbReference>
<evidence type="ECO:0000256" key="1">
    <source>
        <dbReference type="ARBA" id="ARBA00004370"/>
    </source>
</evidence>
<evidence type="ECO:0000256" key="2">
    <source>
        <dbReference type="ARBA" id="ARBA00023136"/>
    </source>
</evidence>
<proteinExistence type="predicted"/>
<comment type="caution">
    <text evidence="5">The sequence shown here is derived from an EMBL/GenBank/DDBJ whole genome shotgun (WGS) entry which is preliminary data.</text>
</comment>
<feature type="transmembrane region" description="Helical" evidence="4">
    <location>
        <begin position="59"/>
        <end position="81"/>
    </location>
</feature>
<evidence type="ECO:0000313" key="5">
    <source>
        <dbReference type="EMBL" id="ORB55832.1"/>
    </source>
</evidence>
<keyword evidence="6" id="KW-1185">Reference proteome</keyword>
<dbReference type="OrthoDB" id="4761205at2"/>
<evidence type="ECO:0000313" key="6">
    <source>
        <dbReference type="Proteomes" id="UP000192534"/>
    </source>
</evidence>